<evidence type="ECO:0000259" key="1">
    <source>
        <dbReference type="Pfam" id="PF13472"/>
    </source>
</evidence>
<dbReference type="PANTHER" id="PTHR30383:SF5">
    <property type="entry name" value="SGNH HYDROLASE-TYPE ESTERASE DOMAIN-CONTAINING PROTEIN"/>
    <property type="match status" value="1"/>
</dbReference>
<dbReference type="AlphaFoldDB" id="A0A087VUW9"/>
<reference evidence="2 3" key="1">
    <citation type="journal article" date="2014" name="Appl. Environ. Microbiol.">
        <title>Genomic encyclopedia of type strains of the genus Bifidobacterium.</title>
        <authorList>
            <person name="Milani C."/>
            <person name="Lugli G.A."/>
            <person name="Duranti S."/>
            <person name="Turroni F."/>
            <person name="Bottacini F."/>
            <person name="Mangifesta M."/>
            <person name="Sanchez B."/>
            <person name="Viappiani A."/>
            <person name="Mancabelli L."/>
            <person name="Taminiau B."/>
            <person name="Delcenserie V."/>
            <person name="Barrangou R."/>
            <person name="Margolles A."/>
            <person name="van Sinderen D."/>
            <person name="Ventura M."/>
        </authorList>
    </citation>
    <scope>NUCLEOTIDE SEQUENCE [LARGE SCALE GENOMIC DNA]</scope>
    <source>
        <strain evidence="2 3">LMG 11587</strain>
    </source>
</reference>
<keyword evidence="3" id="KW-1185">Reference proteome</keyword>
<dbReference type="Proteomes" id="UP000028569">
    <property type="component" value="Chromosome"/>
</dbReference>
<proteinExistence type="predicted"/>
<sequence length="244" mass="26593">MNPVVLVEAWWAKHHVKLAAEPAGERQGICSVPEGSDIHHSGAGPLTLVAIGDSMAVGCGVTDQNQGFIPAIAQALASRMGRSVQWSAHGRLGATIRRVRYRLLPGFTGHADLLVVCAGSNDIMANRSWDEWRTDLDATIEEAKSKGNRVLVLSSGQLYRDPALGKALRAEVERRIDRQTAISKEVCARAGVTYVDATHDDVGTDQEDFWGIDHFHPGREGYRRMADCVVGKLPESFIDELRAA</sequence>
<dbReference type="KEGG" id="bii:BINDI_0818"/>
<dbReference type="InterPro" id="IPR051532">
    <property type="entry name" value="Ester_Hydrolysis_Enzymes"/>
</dbReference>
<dbReference type="RefSeq" id="WP_033490302.1">
    <property type="nucleotide sequence ID" value="NZ_CP006018.1"/>
</dbReference>
<dbReference type="InterPro" id="IPR036514">
    <property type="entry name" value="SGNH_hydro_sf"/>
</dbReference>
<organism evidence="2 3">
    <name type="scientific">Bifidobacterium [indicum] DSM 20214 = LMG 11587</name>
    <dbReference type="NCBI Taxonomy" id="1341694"/>
    <lineage>
        <taxon>Bacteria</taxon>
        <taxon>Bacillati</taxon>
        <taxon>Actinomycetota</taxon>
        <taxon>Actinomycetes</taxon>
        <taxon>Bifidobacteriales</taxon>
        <taxon>Bifidobacteriaceae</taxon>
        <taxon>Bifidobacterium</taxon>
    </lineage>
</organism>
<gene>
    <name evidence="2" type="ORF">BINDI_0818</name>
</gene>
<name>A0A087VUW9_9BIFI</name>
<dbReference type="InterPro" id="IPR013830">
    <property type="entry name" value="SGNH_hydro"/>
</dbReference>
<dbReference type="Pfam" id="PF13472">
    <property type="entry name" value="Lipase_GDSL_2"/>
    <property type="match status" value="1"/>
</dbReference>
<evidence type="ECO:0000313" key="2">
    <source>
        <dbReference type="EMBL" id="AIC92088.1"/>
    </source>
</evidence>
<dbReference type="GO" id="GO:0004622">
    <property type="term" value="F:phosphatidylcholine lysophospholipase activity"/>
    <property type="evidence" value="ECO:0007669"/>
    <property type="project" value="TreeGrafter"/>
</dbReference>
<feature type="domain" description="SGNH hydrolase-type esterase" evidence="1">
    <location>
        <begin position="50"/>
        <end position="224"/>
    </location>
</feature>
<accession>A0A087VUW9</accession>
<dbReference type="SUPFAM" id="SSF52266">
    <property type="entry name" value="SGNH hydrolase"/>
    <property type="match status" value="1"/>
</dbReference>
<dbReference type="OrthoDB" id="9804395at2"/>
<protein>
    <submittedName>
        <fullName evidence="2">GDSL-like Lipase/Acylhydrolase family protein</fullName>
    </submittedName>
</protein>
<dbReference type="CDD" id="cd01836">
    <property type="entry name" value="FeeA_FeeB_like"/>
    <property type="match status" value="1"/>
</dbReference>
<dbReference type="Gene3D" id="3.40.50.1110">
    <property type="entry name" value="SGNH hydrolase"/>
    <property type="match status" value="1"/>
</dbReference>
<evidence type="ECO:0000313" key="3">
    <source>
        <dbReference type="Proteomes" id="UP000028569"/>
    </source>
</evidence>
<dbReference type="EMBL" id="CP006018">
    <property type="protein sequence ID" value="AIC92088.1"/>
    <property type="molecule type" value="Genomic_DNA"/>
</dbReference>
<keyword evidence="2" id="KW-0378">Hydrolase</keyword>
<dbReference type="PANTHER" id="PTHR30383">
    <property type="entry name" value="THIOESTERASE 1/PROTEASE 1/LYSOPHOSPHOLIPASE L1"/>
    <property type="match status" value="1"/>
</dbReference>
<dbReference type="HOGENOM" id="CLU_050180_1_0_11"/>